<organism evidence="2 3">
    <name type="scientific">Lactococcus nasutitermitis</name>
    <dbReference type="NCBI Taxonomy" id="1652957"/>
    <lineage>
        <taxon>Bacteria</taxon>
        <taxon>Bacillati</taxon>
        <taxon>Bacillota</taxon>
        <taxon>Bacilli</taxon>
        <taxon>Lactobacillales</taxon>
        <taxon>Streptococcaceae</taxon>
        <taxon>Lactococcus</taxon>
    </lineage>
</organism>
<dbReference type="PANTHER" id="PTHR18964:SF170">
    <property type="entry name" value="SUGAR KINASE"/>
    <property type="match status" value="1"/>
</dbReference>
<name>A0ABV9JDA1_9LACT</name>
<protein>
    <submittedName>
        <fullName evidence="2">ROK family protein</fullName>
    </submittedName>
</protein>
<sequence>MSLLTIDIGGTSIKYALFEAGELSENAAFATPETLEDFYEELSKVVTEFKKNHKLDGVAISAPGAVNKVTGVIEGASALPYIHNFDIHSELEKRFGLPVSIENDANCAALAEVKFGAAKGLENVLFLVLGTGVGGAVVTNGTIHHGKHLFGGEFGFMMMDEEHSFSDLGTTIRMAERYNERTGKNLDAIAIFEKAFAGDALAQEEMDIFTFNVAKGIFNLTYSFDPERVIIGGGVSQADWLLPELDKQFSKIMTRIDIAPFKPEIAVCQYRNNANLIGAAADFATTFEK</sequence>
<dbReference type="Pfam" id="PF00480">
    <property type="entry name" value="ROK"/>
    <property type="match status" value="1"/>
</dbReference>
<proteinExistence type="inferred from homology"/>
<keyword evidence="3" id="KW-1185">Reference proteome</keyword>
<dbReference type="Proteomes" id="UP001595987">
    <property type="component" value="Unassembled WGS sequence"/>
</dbReference>
<dbReference type="Gene3D" id="3.30.420.40">
    <property type="match status" value="2"/>
</dbReference>
<dbReference type="CDD" id="cd24152">
    <property type="entry name" value="ASKHA_NBD_ROK-like"/>
    <property type="match status" value="1"/>
</dbReference>
<reference evidence="3" key="1">
    <citation type="journal article" date="2019" name="Int. J. Syst. Evol. Microbiol.">
        <title>The Global Catalogue of Microorganisms (GCM) 10K type strain sequencing project: providing services to taxonomists for standard genome sequencing and annotation.</title>
        <authorList>
            <consortium name="The Broad Institute Genomics Platform"/>
            <consortium name="The Broad Institute Genome Sequencing Center for Infectious Disease"/>
            <person name="Wu L."/>
            <person name="Ma J."/>
        </authorList>
    </citation>
    <scope>NUCLEOTIDE SEQUENCE [LARGE SCALE GENOMIC DNA]</scope>
    <source>
        <strain evidence="3">CCUG 63287</strain>
    </source>
</reference>
<dbReference type="SUPFAM" id="SSF53067">
    <property type="entry name" value="Actin-like ATPase domain"/>
    <property type="match status" value="1"/>
</dbReference>
<evidence type="ECO:0000313" key="2">
    <source>
        <dbReference type="EMBL" id="MFC4652753.1"/>
    </source>
</evidence>
<dbReference type="RefSeq" id="WP_213535680.1">
    <property type="nucleotide sequence ID" value="NZ_BOVQ01000005.1"/>
</dbReference>
<dbReference type="PANTHER" id="PTHR18964">
    <property type="entry name" value="ROK (REPRESSOR, ORF, KINASE) FAMILY"/>
    <property type="match status" value="1"/>
</dbReference>
<gene>
    <name evidence="2" type="ORF">ACFO26_07505</name>
</gene>
<dbReference type="InterPro" id="IPR043129">
    <property type="entry name" value="ATPase_NBD"/>
</dbReference>
<dbReference type="EMBL" id="JBHSGD010000005">
    <property type="protein sequence ID" value="MFC4652753.1"/>
    <property type="molecule type" value="Genomic_DNA"/>
</dbReference>
<comment type="similarity">
    <text evidence="1">Belongs to the ROK (NagC/XylR) family.</text>
</comment>
<accession>A0ABV9JDA1</accession>
<evidence type="ECO:0000256" key="1">
    <source>
        <dbReference type="ARBA" id="ARBA00006479"/>
    </source>
</evidence>
<comment type="caution">
    <text evidence="2">The sequence shown here is derived from an EMBL/GenBank/DDBJ whole genome shotgun (WGS) entry which is preliminary data.</text>
</comment>
<dbReference type="InterPro" id="IPR000600">
    <property type="entry name" value="ROK"/>
</dbReference>
<evidence type="ECO:0000313" key="3">
    <source>
        <dbReference type="Proteomes" id="UP001595987"/>
    </source>
</evidence>